<feature type="region of interest" description="Disordered" evidence="4">
    <location>
        <begin position="541"/>
        <end position="568"/>
    </location>
</feature>
<keyword evidence="10" id="KW-1185">Reference proteome</keyword>
<dbReference type="Pfam" id="PF11380">
    <property type="entry name" value="Stealth_CR2"/>
    <property type="match status" value="1"/>
</dbReference>
<dbReference type="PANTHER" id="PTHR24045:SF0">
    <property type="entry name" value="N-ACETYLGLUCOSAMINE-1-PHOSPHOTRANSFERASE SUBUNITS ALPHA_BETA"/>
    <property type="match status" value="1"/>
</dbReference>
<feature type="domain" description="Stealth protein CR3 conserved region 3" evidence="7">
    <location>
        <begin position="422"/>
        <end position="467"/>
    </location>
</feature>
<dbReference type="Pfam" id="PF17103">
    <property type="entry name" value="Stealth_CR4"/>
    <property type="match status" value="1"/>
</dbReference>
<dbReference type="Proteomes" id="UP001501791">
    <property type="component" value="Unassembled WGS sequence"/>
</dbReference>
<dbReference type="InterPro" id="IPR047141">
    <property type="entry name" value="Stealth"/>
</dbReference>
<evidence type="ECO:0000259" key="8">
    <source>
        <dbReference type="Pfam" id="PF17103"/>
    </source>
</evidence>
<dbReference type="EMBL" id="BAAALY010000018">
    <property type="protein sequence ID" value="GAA1558949.1"/>
    <property type="molecule type" value="Genomic_DNA"/>
</dbReference>
<protein>
    <submittedName>
        <fullName evidence="9">Stealth family protein</fullName>
    </submittedName>
</protein>
<evidence type="ECO:0000259" key="5">
    <source>
        <dbReference type="Pfam" id="PF11380"/>
    </source>
</evidence>
<reference evidence="9 10" key="1">
    <citation type="journal article" date="2019" name="Int. J. Syst. Evol. Microbiol.">
        <title>The Global Catalogue of Microorganisms (GCM) 10K type strain sequencing project: providing services to taxonomists for standard genome sequencing and annotation.</title>
        <authorList>
            <consortium name="The Broad Institute Genomics Platform"/>
            <consortium name="The Broad Institute Genome Sequencing Center for Infectious Disease"/>
            <person name="Wu L."/>
            <person name="Ma J."/>
        </authorList>
    </citation>
    <scope>NUCLEOTIDE SEQUENCE [LARGE SCALE GENOMIC DNA]</scope>
    <source>
        <strain evidence="9 10">JCM 13319</strain>
    </source>
</reference>
<sequence length="568" mass="64101">MWLSPRAVRSALVRSLTPERKLWISKLRHGEHSWQQIIGRPASATQSHVSDVYDARSAQASSLADVRRLLDQAGVDFVELPGASPFSPTLVVPEDQTPLVVAAFPRKLASSRADEFWSVRLLDDKADTISVRQAKKNPGKLAAARCLRHCIAPNGRELSTPKETVTVEFWSKLGTDVTRADGAVHLPGTLRRKQSHHDLVVDYLSPSVWQHALTNGSILRLPAPHLKVLHEPIDIVYTWVDGADPAWRRRMYEARSEVDLNFTEPTALADSRFTSRDELRYSLRSLEYYASWARRVFIVTDDQVPAWLNTDHPQITVVDHRDIFTDPGVLPVFNSHAIESQLHHIPGLSDRYLYLNDDCFFLRPTEPELFFTGNGLAKHFPSVVPIDVDGWSPRDLPIISAAKQGRDFLLEQYGQTVTHRFKHTPHAQLRPVLTAMERRHPAMFAQVAASKFRAPDDFSVPSSLHHFDAYAQGKSIEGDIGYQFVDLARTDLTLQLGRIARRTDLDVCCINETHLPHSDADRVDRAVRHFLNDRFPVPSSFEHSPMDHSSKTGVVSGRRHTTAQESHC</sequence>
<dbReference type="Pfam" id="PF17101">
    <property type="entry name" value="Stealth_CR1"/>
    <property type="match status" value="1"/>
</dbReference>
<comment type="similarity">
    <text evidence="1">Belongs to the stealth family.</text>
</comment>
<feature type="domain" description="Stealth protein CR4 conserved region 4" evidence="8">
    <location>
        <begin position="501"/>
        <end position="545"/>
    </location>
</feature>
<gene>
    <name evidence="9" type="ORF">GCM10009691_36120</name>
</gene>
<dbReference type="InterPro" id="IPR031357">
    <property type="entry name" value="Stealth_CR3"/>
</dbReference>
<name>A0ABN2CK28_9MICO</name>
<evidence type="ECO:0000256" key="2">
    <source>
        <dbReference type="ARBA" id="ARBA00022679"/>
    </source>
</evidence>
<evidence type="ECO:0000256" key="4">
    <source>
        <dbReference type="SAM" id="MobiDB-lite"/>
    </source>
</evidence>
<evidence type="ECO:0000256" key="3">
    <source>
        <dbReference type="ARBA" id="ARBA00023169"/>
    </source>
</evidence>
<dbReference type="PANTHER" id="PTHR24045">
    <property type="match status" value="1"/>
</dbReference>
<keyword evidence="3" id="KW-0270">Exopolysaccharide synthesis</keyword>
<dbReference type="Pfam" id="PF17102">
    <property type="entry name" value="Stealth_CR3"/>
    <property type="match status" value="1"/>
</dbReference>
<evidence type="ECO:0000259" key="6">
    <source>
        <dbReference type="Pfam" id="PF17101"/>
    </source>
</evidence>
<evidence type="ECO:0000313" key="9">
    <source>
        <dbReference type="EMBL" id="GAA1558949.1"/>
    </source>
</evidence>
<dbReference type="InterPro" id="IPR031356">
    <property type="entry name" value="Stealth_CR4"/>
</dbReference>
<comment type="caution">
    <text evidence="9">The sequence shown here is derived from an EMBL/GenBank/DDBJ whole genome shotgun (WGS) entry which is preliminary data.</text>
</comment>
<feature type="domain" description="Stealth protein CR2 conserved region 2" evidence="5">
    <location>
        <begin position="272"/>
        <end position="377"/>
    </location>
</feature>
<proteinExistence type="inferred from homology"/>
<evidence type="ECO:0000259" key="7">
    <source>
        <dbReference type="Pfam" id="PF17102"/>
    </source>
</evidence>
<organism evidence="9 10">
    <name type="scientific">Brevibacterium picturae</name>
    <dbReference type="NCBI Taxonomy" id="260553"/>
    <lineage>
        <taxon>Bacteria</taxon>
        <taxon>Bacillati</taxon>
        <taxon>Actinomycetota</taxon>
        <taxon>Actinomycetes</taxon>
        <taxon>Micrococcales</taxon>
        <taxon>Brevibacteriaceae</taxon>
        <taxon>Brevibacterium</taxon>
    </lineage>
</organism>
<keyword evidence="2" id="KW-0808">Transferase</keyword>
<evidence type="ECO:0000313" key="10">
    <source>
        <dbReference type="Proteomes" id="UP001501791"/>
    </source>
</evidence>
<dbReference type="InterPro" id="IPR031358">
    <property type="entry name" value="Stealth_CR1"/>
</dbReference>
<accession>A0ABN2CK28</accession>
<dbReference type="InterPro" id="IPR021520">
    <property type="entry name" value="Stealth_CR2"/>
</dbReference>
<feature type="domain" description="Stealth protein CR1 conserved region 1" evidence="6">
    <location>
        <begin position="231"/>
        <end position="255"/>
    </location>
</feature>
<evidence type="ECO:0000256" key="1">
    <source>
        <dbReference type="ARBA" id="ARBA00007583"/>
    </source>
</evidence>